<dbReference type="GO" id="GO:0003723">
    <property type="term" value="F:RNA binding"/>
    <property type="evidence" value="ECO:0007669"/>
    <property type="project" value="UniProtKB-UniRule"/>
</dbReference>
<reference evidence="6 7" key="1">
    <citation type="submission" date="2021-06" db="EMBL/GenBank/DDBJ databases">
        <title>Genome sequence of Babesia caballi.</title>
        <authorList>
            <person name="Yamagishi J."/>
            <person name="Kidaka T."/>
            <person name="Ochi A."/>
        </authorList>
    </citation>
    <scope>NUCLEOTIDE SEQUENCE [LARGE SCALE GENOMIC DNA]</scope>
    <source>
        <strain evidence="6">USDA-D6B2</strain>
    </source>
</reference>
<dbReference type="Pfam" id="PF00076">
    <property type="entry name" value="RRM_1"/>
    <property type="match status" value="1"/>
</dbReference>
<name>A0AAV4M2M1_BABCB</name>
<proteinExistence type="predicted"/>
<accession>A0AAV4M2M1</accession>
<dbReference type="PROSITE" id="PS50102">
    <property type="entry name" value="RRM"/>
    <property type="match status" value="1"/>
</dbReference>
<evidence type="ECO:0000256" key="3">
    <source>
        <dbReference type="ARBA" id="ARBA00023242"/>
    </source>
</evidence>
<keyword evidence="2 4" id="KW-0694">RNA-binding</keyword>
<dbReference type="SMART" id="SM00360">
    <property type="entry name" value="RRM"/>
    <property type="match status" value="1"/>
</dbReference>
<dbReference type="Proteomes" id="UP001497744">
    <property type="component" value="Unassembled WGS sequence"/>
</dbReference>
<evidence type="ECO:0000256" key="1">
    <source>
        <dbReference type="ARBA" id="ARBA00004604"/>
    </source>
</evidence>
<keyword evidence="7" id="KW-1185">Reference proteome</keyword>
<dbReference type="InterPro" id="IPR035979">
    <property type="entry name" value="RBD_domain_sf"/>
</dbReference>
<dbReference type="GeneID" id="94197813"/>
<feature type="domain" description="RRM" evidence="5">
    <location>
        <begin position="10"/>
        <end position="88"/>
    </location>
</feature>
<dbReference type="SUPFAM" id="SSF54928">
    <property type="entry name" value="RNA-binding domain, RBD"/>
    <property type="match status" value="1"/>
</dbReference>
<evidence type="ECO:0000259" key="5">
    <source>
        <dbReference type="PROSITE" id="PS50102"/>
    </source>
</evidence>
<dbReference type="RefSeq" id="XP_067718401.1">
    <property type="nucleotide sequence ID" value="XM_067862300.1"/>
</dbReference>
<sequence length="190" mass="21364">MENQETSNCDVIYVGNLPKPLTESQIKTYFSQFGTVVKIRLMKSKKTGNSRGYCYVQFETPEIASIAAEAMNNYFIDGRVLKVHLKPMKDNVRHLFKKGRPILSRRKRLLLLASSVREGRERAASAVREVLSASGSKSEPDAAAVEGLKARLQTLIRTLETKQKTLNTDVYDAALRKYKRALELLSAPKS</sequence>
<protein>
    <submittedName>
        <fullName evidence="6">Nucleolar phosphoprotein</fullName>
    </submittedName>
</protein>
<evidence type="ECO:0000313" key="6">
    <source>
        <dbReference type="EMBL" id="GIX66332.1"/>
    </source>
</evidence>
<evidence type="ECO:0000256" key="4">
    <source>
        <dbReference type="PROSITE-ProRule" id="PRU00176"/>
    </source>
</evidence>
<evidence type="ECO:0000256" key="2">
    <source>
        <dbReference type="ARBA" id="ARBA00022884"/>
    </source>
</evidence>
<comment type="subcellular location">
    <subcellularLocation>
        <location evidence="1">Nucleus</location>
        <location evidence="1">Nucleolus</location>
    </subcellularLocation>
</comment>
<dbReference type="GO" id="GO:0005730">
    <property type="term" value="C:nucleolus"/>
    <property type="evidence" value="ECO:0007669"/>
    <property type="project" value="UniProtKB-SubCell"/>
</dbReference>
<comment type="caution">
    <text evidence="6">The sequence shown here is derived from an EMBL/GenBank/DDBJ whole genome shotgun (WGS) entry which is preliminary data.</text>
</comment>
<dbReference type="EMBL" id="BPLF01000006">
    <property type="protein sequence ID" value="GIX66332.1"/>
    <property type="molecule type" value="Genomic_DNA"/>
</dbReference>
<dbReference type="Gene3D" id="3.30.70.330">
    <property type="match status" value="1"/>
</dbReference>
<dbReference type="InterPro" id="IPR012677">
    <property type="entry name" value="Nucleotide-bd_a/b_plait_sf"/>
</dbReference>
<dbReference type="PANTHER" id="PTHR46754">
    <property type="entry name" value="MKI67 FHA DOMAIN-INTERACTING NUCLEOLAR PHOSPHOPROTEIN"/>
    <property type="match status" value="1"/>
</dbReference>
<organism evidence="6 7">
    <name type="scientific">Babesia caballi</name>
    <dbReference type="NCBI Taxonomy" id="5871"/>
    <lineage>
        <taxon>Eukaryota</taxon>
        <taxon>Sar</taxon>
        <taxon>Alveolata</taxon>
        <taxon>Apicomplexa</taxon>
        <taxon>Aconoidasida</taxon>
        <taxon>Piroplasmida</taxon>
        <taxon>Babesiidae</taxon>
        <taxon>Babesia</taxon>
    </lineage>
</organism>
<dbReference type="CDD" id="cd12307">
    <property type="entry name" value="RRM_NIFK_like"/>
    <property type="match status" value="1"/>
</dbReference>
<evidence type="ECO:0000313" key="7">
    <source>
        <dbReference type="Proteomes" id="UP001497744"/>
    </source>
</evidence>
<gene>
    <name evidence="6" type="ORF">BcabD6B2_57680</name>
</gene>
<keyword evidence="3" id="KW-0539">Nucleus</keyword>
<dbReference type="AlphaFoldDB" id="A0AAV4M2M1"/>
<dbReference type="InterPro" id="IPR000504">
    <property type="entry name" value="RRM_dom"/>
</dbReference>